<gene>
    <name evidence="3" type="ORF">J437_LFUL004202</name>
</gene>
<dbReference type="GO" id="GO:0005783">
    <property type="term" value="C:endoplasmic reticulum"/>
    <property type="evidence" value="ECO:0007669"/>
    <property type="project" value="TreeGrafter"/>
</dbReference>
<reference evidence="3" key="1">
    <citation type="submission" date="2013-04" db="EMBL/GenBank/DDBJ databases">
        <authorList>
            <person name="Qu J."/>
            <person name="Murali S.C."/>
            <person name="Bandaranaike D."/>
            <person name="Bellair M."/>
            <person name="Blankenburg K."/>
            <person name="Chao H."/>
            <person name="Dinh H."/>
            <person name="Doddapaneni H."/>
            <person name="Downs B."/>
            <person name="Dugan-Rocha S."/>
            <person name="Elkadiri S."/>
            <person name="Gnanaolivu R.D."/>
            <person name="Hernandez B."/>
            <person name="Javaid M."/>
            <person name="Jayaseelan J.C."/>
            <person name="Lee S."/>
            <person name="Li M."/>
            <person name="Ming W."/>
            <person name="Munidasa M."/>
            <person name="Muniz J."/>
            <person name="Nguyen L."/>
            <person name="Ongeri F."/>
            <person name="Osuji N."/>
            <person name="Pu L.-L."/>
            <person name="Puazo M."/>
            <person name="Qu C."/>
            <person name="Quiroz J."/>
            <person name="Raj R."/>
            <person name="Weissenberger G."/>
            <person name="Xin Y."/>
            <person name="Zou X."/>
            <person name="Han Y."/>
            <person name="Richards S."/>
            <person name="Worley K."/>
            <person name="Muzny D."/>
            <person name="Gibbs R."/>
        </authorList>
    </citation>
    <scope>NUCLEOTIDE SEQUENCE</scope>
    <source>
        <strain evidence="3">Sampled in the wild</strain>
    </source>
</reference>
<dbReference type="GO" id="GO:0000030">
    <property type="term" value="F:mannosyltransferase activity"/>
    <property type="evidence" value="ECO:0007669"/>
    <property type="project" value="TreeGrafter"/>
</dbReference>
<accession>A0A8K0NZI7</accession>
<evidence type="ECO:0000313" key="4">
    <source>
        <dbReference type="Proteomes" id="UP000792457"/>
    </source>
</evidence>
<sequence length="122" mass="13140">MRRKGQSEGGCGWGKGHREASKLYGAVVAVALGCYINGLGGDFVHDDIPAVVQNKDVLGHTPVTDLLRNDFWGTDMGDAASHKSYRPLTVLTFRSVTSFLVYPSAALLRTCGVLRHGVRTHG</sequence>
<comment type="caution">
    <text evidence="3">The sequence shown here is derived from an EMBL/GenBank/DDBJ whole genome shotgun (WGS) entry which is preliminary data.</text>
</comment>
<name>A0A8K0NZI7_LADFU</name>
<dbReference type="GO" id="GO:0030968">
    <property type="term" value="P:endoplasmic reticulum unfolded protein response"/>
    <property type="evidence" value="ECO:0007669"/>
    <property type="project" value="TreeGrafter"/>
</dbReference>
<reference evidence="3" key="2">
    <citation type="submission" date="2017-10" db="EMBL/GenBank/DDBJ databases">
        <title>Ladona fulva Genome sequencing and assembly.</title>
        <authorList>
            <person name="Murali S."/>
            <person name="Richards S."/>
            <person name="Bandaranaike D."/>
            <person name="Bellair M."/>
            <person name="Blankenburg K."/>
            <person name="Chao H."/>
            <person name="Dinh H."/>
            <person name="Doddapaneni H."/>
            <person name="Dugan-Rocha S."/>
            <person name="Elkadiri S."/>
            <person name="Gnanaolivu R."/>
            <person name="Hernandez B."/>
            <person name="Skinner E."/>
            <person name="Javaid M."/>
            <person name="Lee S."/>
            <person name="Li M."/>
            <person name="Ming W."/>
            <person name="Munidasa M."/>
            <person name="Muniz J."/>
            <person name="Nguyen L."/>
            <person name="Hughes D."/>
            <person name="Osuji N."/>
            <person name="Pu L.-L."/>
            <person name="Puazo M."/>
            <person name="Qu C."/>
            <person name="Quiroz J."/>
            <person name="Raj R."/>
            <person name="Weissenberger G."/>
            <person name="Xin Y."/>
            <person name="Zou X."/>
            <person name="Han Y."/>
            <person name="Worley K."/>
            <person name="Muzny D."/>
            <person name="Gibbs R."/>
        </authorList>
    </citation>
    <scope>NUCLEOTIDE SEQUENCE</scope>
    <source>
        <strain evidence="3">Sampled in the wild</strain>
    </source>
</reference>
<dbReference type="PANTHER" id="PTHR44227">
    <property type="match status" value="1"/>
</dbReference>
<proteinExistence type="predicted"/>
<dbReference type="PROSITE" id="PS51257">
    <property type="entry name" value="PROKAR_LIPOPROTEIN"/>
    <property type="match status" value="1"/>
</dbReference>
<dbReference type="AlphaFoldDB" id="A0A8K0NZI7"/>
<keyword evidence="2" id="KW-0802">TPR repeat</keyword>
<dbReference type="GO" id="GO:0035269">
    <property type="term" value="P:protein O-linked glycosylation via mannose"/>
    <property type="evidence" value="ECO:0007669"/>
    <property type="project" value="TreeGrafter"/>
</dbReference>
<dbReference type="EMBL" id="KZ308244">
    <property type="protein sequence ID" value="KAG8225634.1"/>
    <property type="molecule type" value="Genomic_DNA"/>
</dbReference>
<dbReference type="PANTHER" id="PTHR44227:SF3">
    <property type="entry name" value="PROTEIN O-MANNOSYL-TRANSFERASE TMTC4"/>
    <property type="match status" value="1"/>
</dbReference>
<evidence type="ECO:0000313" key="3">
    <source>
        <dbReference type="EMBL" id="KAG8225634.1"/>
    </source>
</evidence>
<evidence type="ECO:0000256" key="2">
    <source>
        <dbReference type="ARBA" id="ARBA00022803"/>
    </source>
</evidence>
<dbReference type="Proteomes" id="UP000792457">
    <property type="component" value="Unassembled WGS sequence"/>
</dbReference>
<protein>
    <recommendedName>
        <fullName evidence="5">Transmembrane and TPR repeat-containing protein 3</fullName>
    </recommendedName>
</protein>
<organism evidence="3 4">
    <name type="scientific">Ladona fulva</name>
    <name type="common">Scarce chaser dragonfly</name>
    <name type="synonym">Libellula fulva</name>
    <dbReference type="NCBI Taxonomy" id="123851"/>
    <lineage>
        <taxon>Eukaryota</taxon>
        <taxon>Metazoa</taxon>
        <taxon>Ecdysozoa</taxon>
        <taxon>Arthropoda</taxon>
        <taxon>Hexapoda</taxon>
        <taxon>Insecta</taxon>
        <taxon>Pterygota</taxon>
        <taxon>Palaeoptera</taxon>
        <taxon>Odonata</taxon>
        <taxon>Epiprocta</taxon>
        <taxon>Anisoptera</taxon>
        <taxon>Libelluloidea</taxon>
        <taxon>Libellulidae</taxon>
        <taxon>Ladona</taxon>
    </lineage>
</organism>
<evidence type="ECO:0000256" key="1">
    <source>
        <dbReference type="ARBA" id="ARBA00022737"/>
    </source>
</evidence>
<dbReference type="InterPro" id="IPR052346">
    <property type="entry name" value="O-mannosyl-transferase_TMTC"/>
</dbReference>
<dbReference type="OrthoDB" id="1658288at2759"/>
<evidence type="ECO:0008006" key="5">
    <source>
        <dbReference type="Google" id="ProtNLM"/>
    </source>
</evidence>
<keyword evidence="1" id="KW-0677">Repeat</keyword>
<keyword evidence="4" id="KW-1185">Reference proteome</keyword>